<gene>
    <name evidence="1" type="ORF">EDD59_11478</name>
</gene>
<comment type="caution">
    <text evidence="1">The sequence shown here is derived from an EMBL/GenBank/DDBJ whole genome shotgun (WGS) entry which is preliminary data.</text>
</comment>
<dbReference type="Proteomes" id="UP000295726">
    <property type="component" value="Unassembled WGS sequence"/>
</dbReference>
<dbReference type="RefSeq" id="WP_165920912.1">
    <property type="nucleotide sequence ID" value="NZ_DAIPCY010000028.1"/>
</dbReference>
<evidence type="ECO:0000313" key="2">
    <source>
        <dbReference type="Proteomes" id="UP000295726"/>
    </source>
</evidence>
<sequence>MMHVFYCIKCKRYHFTNNQSHAFCCGQPMYLVNVEFTEFIRMNKEEREDFLKIYSLSE</sequence>
<evidence type="ECO:0000313" key="1">
    <source>
        <dbReference type="EMBL" id="TCS77922.1"/>
    </source>
</evidence>
<organism evidence="1 2">
    <name type="scientific">Muricomes intestini</name>
    <dbReference type="NCBI Taxonomy" id="1796634"/>
    <lineage>
        <taxon>Bacteria</taxon>
        <taxon>Bacillati</taxon>
        <taxon>Bacillota</taxon>
        <taxon>Clostridia</taxon>
        <taxon>Lachnospirales</taxon>
        <taxon>Lachnospiraceae</taxon>
        <taxon>Muricomes</taxon>
    </lineage>
</organism>
<proteinExistence type="predicted"/>
<dbReference type="AlphaFoldDB" id="A0A4V2URK0"/>
<reference evidence="1 2" key="1">
    <citation type="submission" date="2019-03" db="EMBL/GenBank/DDBJ databases">
        <title>Genomic Encyclopedia of Type Strains, Phase IV (KMG-IV): sequencing the most valuable type-strain genomes for metagenomic binning, comparative biology and taxonomic classification.</title>
        <authorList>
            <person name="Goeker M."/>
        </authorList>
    </citation>
    <scope>NUCLEOTIDE SEQUENCE [LARGE SCALE GENOMIC DNA]</scope>
    <source>
        <strain evidence="1 2">DSM 29489</strain>
    </source>
</reference>
<accession>A0A4V2URK0</accession>
<keyword evidence="2" id="KW-1185">Reference proteome</keyword>
<protein>
    <submittedName>
        <fullName evidence="1">Uncharacterized protein</fullName>
    </submittedName>
</protein>
<name>A0A4V2URK0_9FIRM</name>
<dbReference type="EMBL" id="SLZZ01000014">
    <property type="protein sequence ID" value="TCS77922.1"/>
    <property type="molecule type" value="Genomic_DNA"/>
</dbReference>